<dbReference type="AlphaFoldDB" id="A0A127Q941"/>
<dbReference type="KEGG" id="cpra:CPter91_4201"/>
<evidence type="ECO:0008006" key="3">
    <source>
        <dbReference type="Google" id="ProtNLM"/>
    </source>
</evidence>
<dbReference type="PATRIC" id="fig|279113.9.peg.4165"/>
<gene>
    <name evidence="1" type="ORF">CPter91_4201</name>
</gene>
<dbReference type="EMBL" id="CP013234">
    <property type="protein sequence ID" value="AMP06516.1"/>
    <property type="molecule type" value="Genomic_DNA"/>
</dbReference>
<organism evidence="1 2">
    <name type="scientific">Collimonas pratensis</name>
    <dbReference type="NCBI Taxonomy" id="279113"/>
    <lineage>
        <taxon>Bacteria</taxon>
        <taxon>Pseudomonadati</taxon>
        <taxon>Pseudomonadota</taxon>
        <taxon>Betaproteobacteria</taxon>
        <taxon>Burkholderiales</taxon>
        <taxon>Oxalobacteraceae</taxon>
        <taxon>Collimonas</taxon>
    </lineage>
</organism>
<reference evidence="1 2" key="1">
    <citation type="submission" date="2015-11" db="EMBL/GenBank/DDBJ databases">
        <title>Exploring the genomic traits of fungus-feeding bacterial genus Collimonas.</title>
        <authorList>
            <person name="Song C."/>
            <person name="Schmidt R."/>
            <person name="de Jager V."/>
            <person name="Krzyzanowska D."/>
            <person name="Jongedijk E."/>
            <person name="Cankar K."/>
            <person name="Beekwilder J."/>
            <person name="van Veen A."/>
            <person name="de Boer W."/>
            <person name="van Veen J.A."/>
            <person name="Garbeva P."/>
        </authorList>
    </citation>
    <scope>NUCLEOTIDE SEQUENCE [LARGE SCALE GENOMIC DNA]</scope>
    <source>
        <strain evidence="1 2">Ter91</strain>
    </source>
</reference>
<dbReference type="STRING" id="279113.CPter91_4201"/>
<dbReference type="OrthoDB" id="6064628at2"/>
<evidence type="ECO:0000313" key="1">
    <source>
        <dbReference type="EMBL" id="AMP06516.1"/>
    </source>
</evidence>
<name>A0A127Q941_9BURK</name>
<proteinExistence type="predicted"/>
<dbReference type="RefSeq" id="WP_150119753.1">
    <property type="nucleotide sequence ID" value="NZ_CP013234.1"/>
</dbReference>
<dbReference type="Proteomes" id="UP000074561">
    <property type="component" value="Chromosome"/>
</dbReference>
<sequence>MHNLSSLFHGITVLIDDEVADPNSSISKLADQIEAENCHVIRIPKLPTDAQLDSLTEAAFFILDWNLYNIAVDAELADEMSGIKLPEGLSKEHIQENIAFIKKIRERRFTPIFIFTNEDIDTVKRVLEKNKLYLNGPSDHIFVQKKRTVIESGVFHILSEWLKTHPSAYVLKRWEAAYMKTRNAFFVDFYSFSRLWPVVLWKTYTADGVSEAAELTNVIGRNILSRLAPVQFSSEILASAAHFDALKTEVSSKEVRDVLEGERFIRNDRLQADVSVGDIFKYKQKYFINVRPECDCVARDGESADSIELYLVRGDAIPEDKLHDSYASEFGNFKETDTTSVVFAMGNGVTVRFQFKALKIASWGEWKGRRIGRLIPPYSTKVQQRFAAFIQRIGLGRIPEHAINFPTNGPTSSATAAISASSKQSKSRQNISGIFEISLKKIQNLLRSYGA</sequence>
<accession>A0A127Q941</accession>
<evidence type="ECO:0000313" key="2">
    <source>
        <dbReference type="Proteomes" id="UP000074561"/>
    </source>
</evidence>
<protein>
    <recommendedName>
        <fullName evidence="3">Response receiver domain-containing protein</fullName>
    </recommendedName>
</protein>